<dbReference type="Proteomes" id="UP001139263">
    <property type="component" value="Unassembled WGS sequence"/>
</dbReference>
<dbReference type="GO" id="GO:0052914">
    <property type="term" value="F:16S rRNA (guanine(1207)-N(2))-methyltransferase activity"/>
    <property type="evidence" value="ECO:0007669"/>
    <property type="project" value="UniProtKB-EC"/>
</dbReference>
<evidence type="ECO:0000259" key="3">
    <source>
        <dbReference type="Pfam" id="PF05175"/>
    </source>
</evidence>
<keyword evidence="1 4" id="KW-0489">Methyltransferase</keyword>
<comment type="caution">
    <text evidence="4">The sequence shown here is derived from an EMBL/GenBank/DDBJ whole genome shotgun (WGS) entry which is preliminary data.</text>
</comment>
<proteinExistence type="predicted"/>
<evidence type="ECO:0000313" key="5">
    <source>
        <dbReference type="Proteomes" id="UP001139263"/>
    </source>
</evidence>
<evidence type="ECO:0000313" key="4">
    <source>
        <dbReference type="EMBL" id="MCI0183856.1"/>
    </source>
</evidence>
<evidence type="ECO:0000256" key="1">
    <source>
        <dbReference type="ARBA" id="ARBA00022603"/>
    </source>
</evidence>
<dbReference type="EC" id="2.1.1.172" evidence="4"/>
<name>A0A9X1V8S6_9BACL</name>
<reference evidence="4" key="1">
    <citation type="submission" date="2022-03" db="EMBL/GenBank/DDBJ databases">
        <title>Draft Genome Sequence of Firmicute Strain S0AB, a Heterotrophic Iron/Sulfur-Oxidizing Extreme Acidophile.</title>
        <authorList>
            <person name="Vergara E."/>
            <person name="Pakostova E."/>
            <person name="Johnson D.B."/>
            <person name="Holmes D.S."/>
        </authorList>
    </citation>
    <scope>NUCLEOTIDE SEQUENCE</scope>
    <source>
        <strain evidence="4">S0AB</strain>
    </source>
</reference>
<sequence length="201" mass="21995">MSDHYYSSKPSSLSERSEIHAVLRGLSFKFVTDRGVFSRSEVDFGSALLAESAFISPGDRLLDLGCGYGVVGIALANSVKDVELWSVDINERAVELCRMNAARVGIEAHVLESDGVAKIPSEIAFNCVVLNPPIRAGKSTVWRLYAEAESVLLPHGELYVVIQKKQGARSSTEYLRTLFHTVEVIANKSGYQVIQCVKMAT</sequence>
<dbReference type="RefSeq" id="WP_241714700.1">
    <property type="nucleotide sequence ID" value="NZ_JALBUF010000006.1"/>
</dbReference>
<accession>A0A9X1V8S6</accession>
<gene>
    <name evidence="4" type="primary">rsmC</name>
    <name evidence="4" type="ORF">MM817_02147</name>
</gene>
<keyword evidence="2 4" id="KW-0808">Transferase</keyword>
<organism evidence="4 5">
    <name type="scientific">Sulfoacidibacillus ferrooxidans</name>
    <dbReference type="NCBI Taxonomy" id="2005001"/>
    <lineage>
        <taxon>Bacteria</taxon>
        <taxon>Bacillati</taxon>
        <taxon>Bacillota</taxon>
        <taxon>Bacilli</taxon>
        <taxon>Bacillales</taxon>
        <taxon>Alicyclobacillaceae</taxon>
        <taxon>Sulfoacidibacillus</taxon>
    </lineage>
</organism>
<dbReference type="InterPro" id="IPR029063">
    <property type="entry name" value="SAM-dependent_MTases_sf"/>
</dbReference>
<dbReference type="InterPro" id="IPR007848">
    <property type="entry name" value="Small_mtfrase_dom"/>
</dbReference>
<dbReference type="CDD" id="cd02440">
    <property type="entry name" value="AdoMet_MTases"/>
    <property type="match status" value="1"/>
</dbReference>
<protein>
    <submittedName>
        <fullName evidence="4">Ribosomal RNA small subunit methyltransferase C</fullName>
        <ecNumber evidence="4">2.1.1.172</ecNumber>
    </submittedName>
</protein>
<keyword evidence="5" id="KW-1185">Reference proteome</keyword>
<feature type="domain" description="Methyltransferase small" evidence="3">
    <location>
        <begin position="28"/>
        <end position="195"/>
    </location>
</feature>
<dbReference type="EMBL" id="JALBUF010000006">
    <property type="protein sequence ID" value="MCI0183856.1"/>
    <property type="molecule type" value="Genomic_DNA"/>
</dbReference>
<dbReference type="AlphaFoldDB" id="A0A9X1V8S6"/>
<dbReference type="Pfam" id="PF05175">
    <property type="entry name" value="MTS"/>
    <property type="match status" value="1"/>
</dbReference>
<dbReference type="PANTHER" id="PTHR47816">
    <property type="entry name" value="RIBOSOMAL RNA SMALL SUBUNIT METHYLTRANSFERASE C"/>
    <property type="match status" value="1"/>
</dbReference>
<evidence type="ECO:0000256" key="2">
    <source>
        <dbReference type="ARBA" id="ARBA00022679"/>
    </source>
</evidence>
<dbReference type="Gene3D" id="3.40.50.150">
    <property type="entry name" value="Vaccinia Virus protein VP39"/>
    <property type="match status" value="1"/>
</dbReference>
<dbReference type="InterPro" id="IPR046977">
    <property type="entry name" value="RsmC/RlmG"/>
</dbReference>
<dbReference type="PANTHER" id="PTHR47816:SF4">
    <property type="entry name" value="RIBOSOMAL RNA SMALL SUBUNIT METHYLTRANSFERASE C"/>
    <property type="match status" value="1"/>
</dbReference>
<dbReference type="SUPFAM" id="SSF53335">
    <property type="entry name" value="S-adenosyl-L-methionine-dependent methyltransferases"/>
    <property type="match status" value="1"/>
</dbReference>